<sequence length="59" mass="6800">MNEIDAVFENEFIRHVRFEKPLTIIIEGKSSRAVIYKEGYVLPNLEEITVDDSPLSGFE</sequence>
<gene>
    <name evidence="1" type="ORF">MNBD_BACTEROID05-701</name>
</gene>
<proteinExistence type="predicted"/>
<accession>A0A3B0TEL5</accession>
<organism evidence="1">
    <name type="scientific">hydrothermal vent metagenome</name>
    <dbReference type="NCBI Taxonomy" id="652676"/>
    <lineage>
        <taxon>unclassified sequences</taxon>
        <taxon>metagenomes</taxon>
        <taxon>ecological metagenomes</taxon>
    </lineage>
</organism>
<protein>
    <submittedName>
        <fullName evidence="1">Uncharacterized protein</fullName>
    </submittedName>
</protein>
<dbReference type="AlphaFoldDB" id="A0A3B0TEL5"/>
<reference evidence="1" key="1">
    <citation type="submission" date="2018-06" db="EMBL/GenBank/DDBJ databases">
        <authorList>
            <person name="Zhirakovskaya E."/>
        </authorList>
    </citation>
    <scope>NUCLEOTIDE SEQUENCE</scope>
</reference>
<evidence type="ECO:0000313" key="1">
    <source>
        <dbReference type="EMBL" id="VAW16975.1"/>
    </source>
</evidence>
<dbReference type="EMBL" id="UOEN01000350">
    <property type="protein sequence ID" value="VAW16975.1"/>
    <property type="molecule type" value="Genomic_DNA"/>
</dbReference>
<name>A0A3B0TEL5_9ZZZZ</name>